<evidence type="ECO:0000256" key="1">
    <source>
        <dbReference type="SAM" id="MobiDB-lite"/>
    </source>
</evidence>
<accession>A0A8X6P2G7</accession>
<evidence type="ECO:0000313" key="3">
    <source>
        <dbReference type="Proteomes" id="UP000887013"/>
    </source>
</evidence>
<feature type="region of interest" description="Disordered" evidence="1">
    <location>
        <begin position="414"/>
        <end position="442"/>
    </location>
</feature>
<feature type="compositionally biased region" description="Basic and acidic residues" evidence="1">
    <location>
        <begin position="368"/>
        <end position="379"/>
    </location>
</feature>
<reference evidence="2" key="1">
    <citation type="submission" date="2020-08" db="EMBL/GenBank/DDBJ databases">
        <title>Multicomponent nature underlies the extraordinary mechanical properties of spider dragline silk.</title>
        <authorList>
            <person name="Kono N."/>
            <person name="Nakamura H."/>
            <person name="Mori M."/>
            <person name="Yoshida Y."/>
            <person name="Ohtoshi R."/>
            <person name="Malay A.D."/>
            <person name="Moran D.A.P."/>
            <person name="Tomita M."/>
            <person name="Numata K."/>
            <person name="Arakawa K."/>
        </authorList>
    </citation>
    <scope>NUCLEOTIDE SEQUENCE</scope>
</reference>
<name>A0A8X6P2G7_NEPPI</name>
<dbReference type="AlphaFoldDB" id="A0A8X6P2G7"/>
<comment type="caution">
    <text evidence="2">The sequence shown here is derived from an EMBL/GenBank/DDBJ whole genome shotgun (WGS) entry which is preliminary data.</text>
</comment>
<evidence type="ECO:0000313" key="2">
    <source>
        <dbReference type="EMBL" id="GFT44944.1"/>
    </source>
</evidence>
<keyword evidence="3" id="KW-1185">Reference proteome</keyword>
<sequence>MEVTGLTPLYPCDSYDAVSRTCINIRQLGTTVTLGVQAGNRDGQTRQHVRWFRYYKRRGNLPLLKKEFSKEGLPWNINIGGESNELRISPLTEIDFSYNYFVAMVDITHGSDEFDRKSKTHQFIKFFIEPINIDMGALYPGEELVIYARAFMELPMSSVSLEWSLSNSDFRTRYNLPSNMKVNADGSSVIVKELRTAVDKVLICAVYSNKNFFLARRNFLFRKIVDFSKHKRESTTSNLNFKRRRKRSSFENEGFSADEELKYQKPHIRFSEINNYENENKNYGIYDNRDEQYERSPTFSRSMRDRKDMSDQPLENLRINNELFYNEDDKPVSFDAEFNSYQRRKRREKESIFPKQVNKLESQFQDTNNREPKNYDYNRKSQYKGRIPVQTQQEIDDDNELLNNDVSSNILPHKSHFYNKQSVQSNGRNRNSDSKLDRFSHTQRVNNLGLKRQQIITEDNDTEQSDVLNIAEHEKYSFDDIESEFIANCKDRFDCNINALCHKSANGNQFCRCKPQYNGNGLFCWLL</sequence>
<feature type="compositionally biased region" description="Basic and acidic residues" evidence="1">
    <location>
        <begin position="430"/>
        <end position="440"/>
    </location>
</feature>
<gene>
    <name evidence="2" type="primary">AVEN_246097_1</name>
    <name evidence="2" type="ORF">NPIL_415751</name>
</gene>
<dbReference type="Proteomes" id="UP000887013">
    <property type="component" value="Unassembled WGS sequence"/>
</dbReference>
<protein>
    <submittedName>
        <fullName evidence="2">Uncharacterized protein</fullName>
    </submittedName>
</protein>
<dbReference type="EMBL" id="BMAW01015652">
    <property type="protein sequence ID" value="GFT44944.1"/>
    <property type="molecule type" value="Genomic_DNA"/>
</dbReference>
<proteinExistence type="predicted"/>
<feature type="compositionally biased region" description="Polar residues" evidence="1">
    <location>
        <begin position="418"/>
        <end position="429"/>
    </location>
</feature>
<dbReference type="OrthoDB" id="6436763at2759"/>
<organism evidence="2 3">
    <name type="scientific">Nephila pilipes</name>
    <name type="common">Giant wood spider</name>
    <name type="synonym">Nephila maculata</name>
    <dbReference type="NCBI Taxonomy" id="299642"/>
    <lineage>
        <taxon>Eukaryota</taxon>
        <taxon>Metazoa</taxon>
        <taxon>Ecdysozoa</taxon>
        <taxon>Arthropoda</taxon>
        <taxon>Chelicerata</taxon>
        <taxon>Arachnida</taxon>
        <taxon>Araneae</taxon>
        <taxon>Araneomorphae</taxon>
        <taxon>Entelegynae</taxon>
        <taxon>Araneoidea</taxon>
        <taxon>Nephilidae</taxon>
        <taxon>Nephila</taxon>
    </lineage>
</organism>
<feature type="region of interest" description="Disordered" evidence="1">
    <location>
        <begin position="343"/>
        <end position="389"/>
    </location>
</feature>